<evidence type="ECO:0000313" key="5">
    <source>
        <dbReference type="Proteomes" id="UP000044026"/>
    </source>
</evidence>
<protein>
    <submittedName>
        <fullName evidence="2">Uncharacterized protein</fullName>
    </submittedName>
</protein>
<dbReference type="InterPro" id="IPR057695">
    <property type="entry name" value="DUF7935"/>
</dbReference>
<dbReference type="OMA" id="FEHNLSQ"/>
<dbReference type="EMBL" id="CP022389">
    <property type="protein sequence ID" value="ATA93298.1"/>
    <property type="molecule type" value="Genomic_DNA"/>
</dbReference>
<dbReference type="GeneID" id="69579894"/>
<dbReference type="Proteomes" id="UP000243136">
    <property type="component" value="Chromosome"/>
</dbReference>
<keyword evidence="1" id="KW-1133">Transmembrane helix</keyword>
<keyword evidence="1" id="KW-0472">Membrane</keyword>
<organism evidence="2 6">
    <name type="scientific">Capnocytophaga canimorsus</name>
    <dbReference type="NCBI Taxonomy" id="28188"/>
    <lineage>
        <taxon>Bacteria</taxon>
        <taxon>Pseudomonadati</taxon>
        <taxon>Bacteroidota</taxon>
        <taxon>Flavobacteriia</taxon>
        <taxon>Flavobacteriales</taxon>
        <taxon>Flavobacteriaceae</taxon>
        <taxon>Capnocytophaga</taxon>
    </lineage>
</organism>
<evidence type="ECO:0000313" key="7">
    <source>
        <dbReference type="Proteomes" id="UP000243753"/>
    </source>
</evidence>
<dbReference type="Proteomes" id="UP000243753">
    <property type="component" value="Chromosome"/>
</dbReference>
<evidence type="ECO:0000313" key="2">
    <source>
        <dbReference type="EMBL" id="ATA91183.1"/>
    </source>
</evidence>
<gene>
    <name evidence="4" type="ORF">CCAN12_580011</name>
    <name evidence="3" type="ORF">CGC54_02560</name>
    <name evidence="2" type="ORF">CGC56_02785</name>
</gene>
<dbReference type="EMBL" id="CDOE01000054">
    <property type="protein sequence ID" value="CEN34986.1"/>
    <property type="molecule type" value="Genomic_DNA"/>
</dbReference>
<evidence type="ECO:0000313" key="4">
    <source>
        <dbReference type="EMBL" id="CEN34986.1"/>
    </source>
</evidence>
<sequence>MENQVIAFFAYCAPAIIVGVVAYYFFYTHTKNEDNRRRFLLQKENQKLSLPLRLQAYERMVLFLERINPQKLLLRLPAASLTKKEYELLLIKSIEEEFEHNMSQQIYMSEGLWNVIKTAKLATIQIIRKAAQDEALADAHAMTESIFKEFIDKATPSSSAIGYLKEELKTFL</sequence>
<evidence type="ECO:0000256" key="1">
    <source>
        <dbReference type="SAM" id="Phobius"/>
    </source>
</evidence>
<reference evidence="4 5" key="1">
    <citation type="submission" date="2015-01" db="EMBL/GenBank/DDBJ databases">
        <authorList>
            <person name="MANFREDI Pablo"/>
        </authorList>
    </citation>
    <scope>NUCLEOTIDE SEQUENCE [LARGE SCALE GENOMIC DNA]</scope>
    <source>
        <strain evidence="4 5">Cc12</strain>
    </source>
</reference>
<dbReference type="AlphaFoldDB" id="A0A0B7HXP2"/>
<reference evidence="2" key="2">
    <citation type="journal article" date="2017" name="Genome Announc.">
        <title>Twelve Complete Reference Genomes of Clinical Isolates in the Capnocytophaga Genus.</title>
        <authorList>
            <person name="Villarma A."/>
            <person name="Gulvik C.A."/>
            <person name="Rowe L.A."/>
            <person name="Sheth M."/>
            <person name="Juieng P."/>
            <person name="Nicholson A.C."/>
            <person name="Loparev V.N."/>
            <person name="McQuiston J.R."/>
        </authorList>
    </citation>
    <scope>NUCLEOTIDE SEQUENCE</scope>
    <source>
        <strain evidence="3">H3936</strain>
        <strain evidence="2">H5594</strain>
    </source>
</reference>
<accession>A0A0B7HXP2</accession>
<dbReference type="EMBL" id="CP022388">
    <property type="protein sequence ID" value="ATA91183.1"/>
    <property type="molecule type" value="Genomic_DNA"/>
</dbReference>
<feature type="transmembrane region" description="Helical" evidence="1">
    <location>
        <begin position="6"/>
        <end position="27"/>
    </location>
</feature>
<dbReference type="Proteomes" id="UP000044026">
    <property type="component" value="Unassembled WGS sequence"/>
</dbReference>
<dbReference type="RefSeq" id="WP_013997540.1">
    <property type="nucleotide sequence ID" value="NZ_BOQI01000005.1"/>
</dbReference>
<evidence type="ECO:0000313" key="6">
    <source>
        <dbReference type="Proteomes" id="UP000243136"/>
    </source>
</evidence>
<name>A0A0B7HXP2_9FLAO</name>
<reference evidence="6 7" key="3">
    <citation type="submission" date="2017-06" db="EMBL/GenBank/DDBJ databases">
        <title>Capnocytophaga spp. assemblies.</title>
        <authorList>
            <person name="Gulvik C.A."/>
        </authorList>
    </citation>
    <scope>NUCLEOTIDE SEQUENCE [LARGE SCALE GENOMIC DNA]</scope>
    <source>
        <strain evidence="7">H3936</strain>
        <strain evidence="6">H5594</strain>
    </source>
</reference>
<evidence type="ECO:0000313" key="3">
    <source>
        <dbReference type="EMBL" id="ATA93298.1"/>
    </source>
</evidence>
<keyword evidence="1" id="KW-0812">Transmembrane</keyword>
<dbReference type="Pfam" id="PF25589">
    <property type="entry name" value="DUF7935"/>
    <property type="match status" value="1"/>
</dbReference>
<proteinExistence type="predicted"/>